<reference evidence="2" key="1">
    <citation type="journal article" date="2015" name="BMC Genomics">
        <title>Draft genome of a commonly misdiagnosed multidrug resistant pathogen Candida auris.</title>
        <authorList>
            <person name="Chatterjee S."/>
            <person name="Alampalli S.V."/>
            <person name="Nageshan R.K."/>
            <person name="Chettiar S.T."/>
            <person name="Joshi S."/>
            <person name="Tatu U.S."/>
        </authorList>
    </citation>
    <scope>NUCLEOTIDE SEQUENCE [LARGE SCALE GENOMIC DNA]</scope>
    <source>
        <strain evidence="2">6684</strain>
    </source>
</reference>
<name>A0A0L0P1R2_CANAR</name>
<comment type="caution">
    <text evidence="1">The sequence shown here is derived from an EMBL/GenBank/DDBJ whole genome shotgun (WGS) entry which is preliminary data.</text>
</comment>
<dbReference type="AlphaFoldDB" id="A0A0L0P1R2"/>
<dbReference type="EMBL" id="LGST01000019">
    <property type="protein sequence ID" value="KNE00205.1"/>
    <property type="molecule type" value="Genomic_DNA"/>
</dbReference>
<evidence type="ECO:0000313" key="2">
    <source>
        <dbReference type="Proteomes" id="UP000037122"/>
    </source>
</evidence>
<proteinExistence type="predicted"/>
<accession>A0A0L0P1R2</accession>
<organism evidence="1 2">
    <name type="scientific">Candidozyma auris</name>
    <name type="common">Yeast</name>
    <name type="synonym">Candida auris</name>
    <dbReference type="NCBI Taxonomy" id="498019"/>
    <lineage>
        <taxon>Eukaryota</taxon>
        <taxon>Fungi</taxon>
        <taxon>Dikarya</taxon>
        <taxon>Ascomycota</taxon>
        <taxon>Saccharomycotina</taxon>
        <taxon>Pichiomycetes</taxon>
        <taxon>Metschnikowiaceae</taxon>
        <taxon>Candidozyma</taxon>
    </lineage>
</organism>
<evidence type="ECO:0000313" key="1">
    <source>
        <dbReference type="EMBL" id="KNE00205.1"/>
    </source>
</evidence>
<dbReference type="Proteomes" id="UP000037122">
    <property type="component" value="Unassembled WGS sequence"/>
</dbReference>
<sequence>MRDESAYSIDGIEKNDRYVIFLSEFKEQKVLFYLQEWGGLVRV</sequence>
<gene>
    <name evidence="1" type="ORF">QG37_02742</name>
</gene>
<protein>
    <submittedName>
        <fullName evidence="1">Uncharacterized protein</fullName>
    </submittedName>
</protein>
<dbReference type="VEuPathDB" id="FungiDB:QG37_02742"/>